<organism evidence="2">
    <name type="scientific">freshwater metagenome</name>
    <dbReference type="NCBI Taxonomy" id="449393"/>
    <lineage>
        <taxon>unclassified sequences</taxon>
        <taxon>metagenomes</taxon>
        <taxon>ecological metagenomes</taxon>
    </lineage>
</organism>
<proteinExistence type="predicted"/>
<evidence type="ECO:0000313" key="2">
    <source>
        <dbReference type="EMBL" id="CAB4922346.1"/>
    </source>
</evidence>
<dbReference type="EMBL" id="CAFBMK010000113">
    <property type="protein sequence ID" value="CAB4922346.1"/>
    <property type="molecule type" value="Genomic_DNA"/>
</dbReference>
<evidence type="ECO:0000259" key="1">
    <source>
        <dbReference type="Pfam" id="PF02627"/>
    </source>
</evidence>
<dbReference type="InterPro" id="IPR003779">
    <property type="entry name" value="CMD-like"/>
</dbReference>
<dbReference type="InterPro" id="IPR004675">
    <property type="entry name" value="AhpD_core"/>
</dbReference>
<dbReference type="NCBIfam" id="TIGR00778">
    <property type="entry name" value="ahpD_dom"/>
    <property type="match status" value="1"/>
</dbReference>
<reference evidence="2" key="1">
    <citation type="submission" date="2020-05" db="EMBL/GenBank/DDBJ databases">
        <authorList>
            <person name="Chiriac C."/>
            <person name="Salcher M."/>
            <person name="Ghai R."/>
            <person name="Kavagutti S V."/>
        </authorList>
    </citation>
    <scope>NUCLEOTIDE SEQUENCE</scope>
</reference>
<dbReference type="PANTHER" id="PTHR35446:SF3">
    <property type="entry name" value="CMD DOMAIN-CONTAINING PROTEIN"/>
    <property type="match status" value="1"/>
</dbReference>
<dbReference type="Pfam" id="PF02627">
    <property type="entry name" value="CMD"/>
    <property type="match status" value="1"/>
</dbReference>
<name>A0A6J7HUP2_9ZZZZ</name>
<dbReference type="SUPFAM" id="SSF69118">
    <property type="entry name" value="AhpD-like"/>
    <property type="match status" value="1"/>
</dbReference>
<dbReference type="InterPro" id="IPR029032">
    <property type="entry name" value="AhpD-like"/>
</dbReference>
<dbReference type="PANTHER" id="PTHR35446">
    <property type="entry name" value="SI:CH211-175M2.5"/>
    <property type="match status" value="1"/>
</dbReference>
<sequence>MPRLNVVDPDRAEGRAKKLLDQVQGALGVTPNMMRAMAESPAVLDAYLSFSGALGRGSLSAATREQIALLAAAENSCGYCAAAHTVLGGRAGVSDDDLAAAIRGEASDPRTAAALRLARAIIAERGFVSDGDLDDARAAGLGDGDIGEVVGNVALNVFTNYFNSVGRTELDFPAVEVPAA</sequence>
<protein>
    <submittedName>
        <fullName evidence="2">Unannotated protein</fullName>
    </submittedName>
</protein>
<gene>
    <name evidence="2" type="ORF">UFOPK3564_01909</name>
</gene>
<accession>A0A6J7HUP2</accession>
<dbReference type="AlphaFoldDB" id="A0A6J7HUP2"/>
<dbReference type="Gene3D" id="1.20.1290.10">
    <property type="entry name" value="AhpD-like"/>
    <property type="match status" value="1"/>
</dbReference>
<feature type="domain" description="Carboxymuconolactone decarboxylase-like" evidence="1">
    <location>
        <begin position="41"/>
        <end position="120"/>
    </location>
</feature>
<dbReference type="GO" id="GO:0051920">
    <property type="term" value="F:peroxiredoxin activity"/>
    <property type="evidence" value="ECO:0007669"/>
    <property type="project" value="InterPro"/>
</dbReference>